<gene>
    <name evidence="1" type="ORF">CLAFUR5_09312</name>
</gene>
<evidence type="ECO:0000313" key="2">
    <source>
        <dbReference type="Proteomes" id="UP000756132"/>
    </source>
</evidence>
<dbReference type="PANTHER" id="PTHR42085:SF2">
    <property type="entry name" value="F-BOX DOMAIN-CONTAINING PROTEIN"/>
    <property type="match status" value="1"/>
</dbReference>
<dbReference type="PANTHER" id="PTHR42085">
    <property type="entry name" value="F-BOX DOMAIN-CONTAINING PROTEIN"/>
    <property type="match status" value="1"/>
</dbReference>
<accession>A0A9Q8PFK6</accession>
<dbReference type="AlphaFoldDB" id="A0A9Q8PFK6"/>
<dbReference type="OrthoDB" id="4217619at2759"/>
<evidence type="ECO:0000313" key="1">
    <source>
        <dbReference type="EMBL" id="UJO21573.1"/>
    </source>
</evidence>
<reference evidence="1" key="1">
    <citation type="submission" date="2021-12" db="EMBL/GenBank/DDBJ databases">
        <authorList>
            <person name="Zaccaron A."/>
            <person name="Stergiopoulos I."/>
        </authorList>
    </citation>
    <scope>NUCLEOTIDE SEQUENCE</scope>
    <source>
        <strain evidence="1">Race5_Kim</strain>
    </source>
</reference>
<reference evidence="1" key="2">
    <citation type="journal article" date="2022" name="Microb. Genom.">
        <title>A chromosome-scale genome assembly of the tomato pathogen Cladosporium fulvum reveals a compartmentalized genome architecture and the presence of a dispensable chromosome.</title>
        <authorList>
            <person name="Zaccaron A.Z."/>
            <person name="Chen L.H."/>
            <person name="Samaras A."/>
            <person name="Stergiopoulos I."/>
        </authorList>
    </citation>
    <scope>NUCLEOTIDE SEQUENCE</scope>
    <source>
        <strain evidence="1">Race5_Kim</strain>
    </source>
</reference>
<organism evidence="1 2">
    <name type="scientific">Passalora fulva</name>
    <name type="common">Tomato leaf mold</name>
    <name type="synonym">Cladosporium fulvum</name>
    <dbReference type="NCBI Taxonomy" id="5499"/>
    <lineage>
        <taxon>Eukaryota</taxon>
        <taxon>Fungi</taxon>
        <taxon>Dikarya</taxon>
        <taxon>Ascomycota</taxon>
        <taxon>Pezizomycotina</taxon>
        <taxon>Dothideomycetes</taxon>
        <taxon>Dothideomycetidae</taxon>
        <taxon>Mycosphaerellales</taxon>
        <taxon>Mycosphaerellaceae</taxon>
        <taxon>Fulvia</taxon>
    </lineage>
</organism>
<dbReference type="EMBL" id="CP090171">
    <property type="protein sequence ID" value="UJO21573.1"/>
    <property type="molecule type" value="Genomic_DNA"/>
</dbReference>
<name>A0A9Q8PFK6_PASFU</name>
<proteinExistence type="predicted"/>
<dbReference type="GeneID" id="71989190"/>
<sequence>MAESNTVKDIRAVAKAELLQAHPNIPIAAMEELLDSVVADTEKVIKKQDPIAPCITFFTLPNELRTRIYRLIVTFSPYSTLSAPLLIHGDIERLLDTDFVFPAILHTSQQMRQEAQEVYYGRNKFVVELGYDFLTIEDFDIPEVLEWMKVVGRERVKMIKYLEFNIRVSPDVDRPSMSLALCQKAKASPAALDLSKPVEKWNKDVFLNALPLVKMGVSMKVIKLVVEKA</sequence>
<dbReference type="InterPro" id="IPR038883">
    <property type="entry name" value="AN11006-like"/>
</dbReference>
<keyword evidence="2" id="KW-1185">Reference proteome</keyword>
<dbReference type="Proteomes" id="UP000756132">
    <property type="component" value="Chromosome 9"/>
</dbReference>
<protein>
    <submittedName>
        <fullName evidence="1">Uncharacterized protein</fullName>
    </submittedName>
</protein>
<dbReference type="KEGG" id="ffu:CLAFUR5_09312"/>
<dbReference type="RefSeq" id="XP_047765939.1">
    <property type="nucleotide sequence ID" value="XM_047908460.1"/>
</dbReference>